<evidence type="ECO:0000256" key="2">
    <source>
        <dbReference type="SAM" id="Coils"/>
    </source>
</evidence>
<dbReference type="Gene3D" id="3.30.40.10">
    <property type="entry name" value="Zinc/RING finger domain, C3HC4 (zinc finger)"/>
    <property type="match status" value="1"/>
</dbReference>
<dbReference type="GO" id="GO:0016567">
    <property type="term" value="P:protein ubiquitination"/>
    <property type="evidence" value="ECO:0007669"/>
    <property type="project" value="TreeGrafter"/>
</dbReference>
<feature type="domain" description="UBP-type" evidence="3">
    <location>
        <begin position="192"/>
        <end position="289"/>
    </location>
</feature>
<evidence type="ECO:0000259" key="3">
    <source>
        <dbReference type="PROSITE" id="PS50271"/>
    </source>
</evidence>
<comment type="caution">
    <text evidence="4">The sequence shown here is derived from an EMBL/GenBank/DDBJ whole genome shotgun (WGS) entry which is preliminary data.</text>
</comment>
<feature type="coiled-coil region" evidence="2">
    <location>
        <begin position="349"/>
        <end position="397"/>
    </location>
</feature>
<evidence type="ECO:0000256" key="1">
    <source>
        <dbReference type="PROSITE-ProRule" id="PRU00502"/>
    </source>
</evidence>
<dbReference type="PANTHER" id="PTHR24007:SF7">
    <property type="entry name" value="BRCA1-ASSOCIATED PROTEIN"/>
    <property type="match status" value="1"/>
</dbReference>
<evidence type="ECO:0000313" key="4">
    <source>
        <dbReference type="EMBL" id="CAE7375579.1"/>
    </source>
</evidence>
<dbReference type="AlphaFoldDB" id="A0A812QHX6"/>
<name>A0A812QHX6_9DINO</name>
<dbReference type="GO" id="GO:0007265">
    <property type="term" value="P:Ras protein signal transduction"/>
    <property type="evidence" value="ECO:0007669"/>
    <property type="project" value="TreeGrafter"/>
</dbReference>
<gene>
    <name evidence="4" type="ORF">SNAT2548_LOCUS20518</name>
</gene>
<dbReference type="PROSITE" id="PS50271">
    <property type="entry name" value="ZF_UBP"/>
    <property type="match status" value="1"/>
</dbReference>
<dbReference type="EMBL" id="CAJNDS010002212">
    <property type="protein sequence ID" value="CAE7375579.1"/>
    <property type="molecule type" value="Genomic_DNA"/>
</dbReference>
<dbReference type="Pfam" id="PF02148">
    <property type="entry name" value="zf-UBP"/>
    <property type="match status" value="1"/>
</dbReference>
<reference evidence="4" key="1">
    <citation type="submission" date="2021-02" db="EMBL/GenBank/DDBJ databases">
        <authorList>
            <person name="Dougan E. K."/>
            <person name="Rhodes N."/>
            <person name="Thang M."/>
            <person name="Chan C."/>
        </authorList>
    </citation>
    <scope>NUCLEOTIDE SEQUENCE</scope>
</reference>
<dbReference type="GO" id="GO:0061630">
    <property type="term" value="F:ubiquitin protein ligase activity"/>
    <property type="evidence" value="ECO:0007669"/>
    <property type="project" value="TreeGrafter"/>
</dbReference>
<organism evidence="4 5">
    <name type="scientific">Symbiodinium natans</name>
    <dbReference type="NCBI Taxonomy" id="878477"/>
    <lineage>
        <taxon>Eukaryota</taxon>
        <taxon>Sar</taxon>
        <taxon>Alveolata</taxon>
        <taxon>Dinophyceae</taxon>
        <taxon>Suessiales</taxon>
        <taxon>Symbiodiniaceae</taxon>
        <taxon>Symbiodinium</taxon>
    </lineage>
</organism>
<dbReference type="OrthoDB" id="273556at2759"/>
<dbReference type="SUPFAM" id="SSF57850">
    <property type="entry name" value="RING/U-box"/>
    <property type="match status" value="1"/>
</dbReference>
<keyword evidence="1" id="KW-0479">Metal-binding</keyword>
<dbReference type="GO" id="GO:0005737">
    <property type="term" value="C:cytoplasm"/>
    <property type="evidence" value="ECO:0007669"/>
    <property type="project" value="TreeGrafter"/>
</dbReference>
<keyword evidence="5" id="KW-1185">Reference proteome</keyword>
<sequence>MTLESLQSFLGADCELVEGIEAVRVLYRHSRRRSSSFSCPSLEGKCAPGSGTSGFYTVILLCRDQAAADALYKANHGRLFTGQEPQGSCAGKAESRNGGACCYLAFLEAIVYDIDPSHAGTQVQPTLTRADSEKQDAAMAAKWSSTIPSTAYELPSCPVCIERIDVSGTGMVTHSHGWISDDAQTGKTCRPPTCTACAVIAQRALADRPMLACTCCPQEEDLWVCLICGHLGCGRYQDAHAKDHATQQRHRFCFHLATGRIWDYECDVFVHRRLVQQTAASGGLYELALPVPAISGEATSSGPKATSSTHNEHMLSMELDAILASQLDYQRSLYEIQLTDLHQQHSEVVEGLKAAREAEELRAKCLQEEVEAAEKHKKVLEKQVTAAQRSLAEAHEQLGFVKELNQSLLANRREMAKADSKGYADGSEIWSSF</sequence>
<dbReference type="InterPro" id="IPR013083">
    <property type="entry name" value="Znf_RING/FYVE/PHD"/>
</dbReference>
<accession>A0A812QHX6</accession>
<proteinExistence type="predicted"/>
<dbReference type="SMART" id="SM00290">
    <property type="entry name" value="ZnF_UBP"/>
    <property type="match status" value="1"/>
</dbReference>
<dbReference type="PANTHER" id="PTHR24007">
    <property type="entry name" value="BRCA1-ASSOCIATED PROTEIN"/>
    <property type="match status" value="1"/>
</dbReference>
<dbReference type="InterPro" id="IPR001607">
    <property type="entry name" value="Znf_UBP"/>
</dbReference>
<keyword evidence="1" id="KW-0862">Zinc</keyword>
<keyword evidence="2" id="KW-0175">Coiled coil</keyword>
<evidence type="ECO:0000313" key="5">
    <source>
        <dbReference type="Proteomes" id="UP000604046"/>
    </source>
</evidence>
<dbReference type="Proteomes" id="UP000604046">
    <property type="component" value="Unassembled WGS sequence"/>
</dbReference>
<protein>
    <recommendedName>
        <fullName evidence="3">UBP-type domain-containing protein</fullName>
    </recommendedName>
</protein>
<keyword evidence="1" id="KW-0863">Zinc-finger</keyword>
<dbReference type="GO" id="GO:0008270">
    <property type="term" value="F:zinc ion binding"/>
    <property type="evidence" value="ECO:0007669"/>
    <property type="project" value="UniProtKB-KW"/>
</dbReference>